<dbReference type="OrthoDB" id="366943at2759"/>
<evidence type="ECO:0000256" key="1">
    <source>
        <dbReference type="SAM" id="Phobius"/>
    </source>
</evidence>
<evidence type="ECO:0008006" key="3">
    <source>
        <dbReference type="Google" id="ProtNLM"/>
    </source>
</evidence>
<dbReference type="KEGG" id="bbig:BBBOND_0006520"/>
<sequence>MYNADKDVAAEVEKHIPGTGKNDIQINGRDGLMNAFKGAYDGLSGKLGKSAFESDVYGKLNAAIGDDHTTNSVSLKAGVFLNYERQITQSSLSGPLDKLGGTLPRKIRDIETKVTGALNNNGTEFITATVLSDALLAVYTRLSEFTGAVKDLVEKSDGGKNNSLSYHLAKLGAMVGDDNGIYPDEVDKLTDIYSNLEALQKRVSQVTSNTNARYMNSIINDLESLPKKVDNARQNALQKMEVLRSKIKTKVRAISEAVELADGALQDAIKALRETSKTAKTSLVKAVSELKTTLLTKAESAFTVVTTHVRKMYAIQHKSDLEALRSLVSTQISAIDHIIDEDRASGIKCLLWYMNQNHKTLTELTGVQESKWTADKIRHYLHPLFTYITSQLTPTPSSQLVAGLQARTHALLSHLHDNKRTFTFDSGFRSLLHDLTSTLSSFDPATFANPHHPQLLDALKAGMQGLVKEMEKAYVNRYCGSKGITWEEVKGGKQETAADATRCAKVFMSCLPMWVEDLGELKRRCEGSWSKKAIHLKDEIDKENPLGEFLKQCGYIVPTSQKSHQDGELQCRHTFTGKHIDGILGKIIQMSNLEHVPQCRSREKEWNFNIMDFIACLYSHLDEYNEVCHLSTLFSKRHPCSIYEILCWFSGLPHSTVYSALPGGITKLLDKPKKQAIDSGDSGIEIEFDDENAYYLDAHPHKFTYKDIYAVIELICSKSYDVLARIAGTGDEHTRYACEYANNSLKLHYPKTADDCLPMLVDMLRRLLSVFRFLESKCSYSAMEFGWADCQYGKNVPTTKSHCNDRSTEEVTCQAKCQPKCRPNSQPNSQPNCQPTSPLMSYLNDCLPGHLPHQLTNVGCKSECKTCPGNKPGMPCLTPLGFRGFSGSIKTGEQLCRIIKEILGNGIIACLFTLAPRPPTNLPEHFQFAVSLAKGLSASKQSKVDGIKTLADTIANSINASSIKLYENTDELTTPMCKAYGNTPTEHRSPNRTNNKLNLSCISLTNSCITQEHCVPYLSPLSCDTYHYLVNKQSNSYLSWAVYLPWTFHKYLASLLDAFKAIRCEDWGCRNCLHTDICKGESHGMLNPAEKGTGCQCTSVVHCNGVSPTLYQYGFTFRDAQNLISLKRNCFNMRSHLYNVVNSDYFTDLFKQCDMLLWRIREPFSYLVLALWLLSVLYLLHIMVIRLDLLHIKSHLHSPSSHRIAAQSLLAAARVNKLGKVFYLQP</sequence>
<accession>A0A061BKJ4</accession>
<keyword evidence="1" id="KW-0472">Membrane</keyword>
<dbReference type="VEuPathDB" id="PiroplasmaDB:BBBOND_0006520"/>
<dbReference type="AlphaFoldDB" id="A0A061BKJ4"/>
<dbReference type="RefSeq" id="XP_012770931.1">
    <property type="nucleotide sequence ID" value="XM_012915477.1"/>
</dbReference>
<evidence type="ECO:0000313" key="2">
    <source>
        <dbReference type="EMBL" id="CDR71990.1"/>
    </source>
</evidence>
<reference evidence="2" key="2">
    <citation type="submission" date="2014-06" db="EMBL/GenBank/DDBJ databases">
        <authorList>
            <person name="Aslett M."/>
            <person name="De Silva Nishadi"/>
        </authorList>
    </citation>
    <scope>NUCLEOTIDE SEQUENCE</scope>
    <source>
        <strain evidence="2">Bond</strain>
    </source>
</reference>
<dbReference type="GeneID" id="24562207"/>
<name>A0A061BKJ4_BABBI</name>
<reference evidence="2" key="1">
    <citation type="journal article" date="2014" name="Nucleic Acids Res.">
        <title>The evolutionary dynamics of variant antigen genes in Babesia reveal a history of genomic innovation underlying host-parasite interaction.</title>
        <authorList>
            <person name="Jackson A.P."/>
            <person name="Otto T.D."/>
            <person name="Darby A."/>
            <person name="Ramaprasad A."/>
            <person name="Xia D."/>
            <person name="Echaide I.E."/>
            <person name="Farber M."/>
            <person name="Gahlot S."/>
            <person name="Gamble J."/>
            <person name="Gupta D."/>
            <person name="Gupta Y."/>
            <person name="Jackson L."/>
            <person name="Malandrin L."/>
            <person name="Malas T.B."/>
            <person name="Moussa E."/>
            <person name="Nair M."/>
            <person name="Reid AJ."/>
            <person name="Sanders M."/>
            <person name="Sharma J."/>
            <person name="Tracey A."/>
            <person name="Quail M.A."/>
            <person name="Weir W."/>
            <person name="Wastling J.M."/>
            <person name="Hall N."/>
            <person name="Willadsen P."/>
            <person name="Lingelbach K."/>
            <person name="Shiels B."/>
            <person name="Tait A."/>
            <person name="Berriman M."/>
            <person name="Allred D.R."/>
            <person name="Pain A."/>
        </authorList>
    </citation>
    <scope>NUCLEOTIDE SEQUENCE</scope>
    <source>
        <strain evidence="2">Bond</strain>
    </source>
</reference>
<keyword evidence="1" id="KW-0812">Transmembrane</keyword>
<keyword evidence="1" id="KW-1133">Transmembrane helix</keyword>
<proteinExistence type="predicted"/>
<dbReference type="EMBL" id="LK055278">
    <property type="protein sequence ID" value="CDR71990.1"/>
    <property type="molecule type" value="Genomic_DNA"/>
</dbReference>
<protein>
    <recommendedName>
        <fullName evidence="3">C3H1-type domain-containing protein</fullName>
    </recommendedName>
</protein>
<organism evidence="2">
    <name type="scientific">Babesia bigemina</name>
    <dbReference type="NCBI Taxonomy" id="5866"/>
    <lineage>
        <taxon>Eukaryota</taxon>
        <taxon>Sar</taxon>
        <taxon>Alveolata</taxon>
        <taxon>Apicomplexa</taxon>
        <taxon>Aconoidasida</taxon>
        <taxon>Piroplasmida</taxon>
        <taxon>Babesiidae</taxon>
        <taxon>Babesia</taxon>
    </lineage>
</organism>
<gene>
    <name evidence="2" type="ORF">BBBOND_0006520</name>
</gene>
<feature type="transmembrane region" description="Helical" evidence="1">
    <location>
        <begin position="1164"/>
        <end position="1185"/>
    </location>
</feature>